<dbReference type="InterPro" id="IPR005220">
    <property type="entry name" value="CarO-like"/>
</dbReference>
<evidence type="ECO:0000313" key="4">
    <source>
        <dbReference type="Proteomes" id="UP000235533"/>
    </source>
</evidence>
<dbReference type="AlphaFoldDB" id="A0A2N7JIR3"/>
<dbReference type="Pfam" id="PF04076">
    <property type="entry name" value="BOF"/>
    <property type="match status" value="1"/>
</dbReference>
<name>A0A2N7JIR3_VIBSP</name>
<evidence type="ECO:0000256" key="2">
    <source>
        <dbReference type="SAM" id="SignalP"/>
    </source>
</evidence>
<dbReference type="PANTHER" id="PTHR36571:SF1">
    <property type="entry name" value="PROTEIN YGIW"/>
    <property type="match status" value="1"/>
</dbReference>
<feature type="chain" id="PRO_5014620577" evidence="2">
    <location>
        <begin position="22"/>
        <end position="128"/>
    </location>
</feature>
<keyword evidence="1 2" id="KW-0732">Signal</keyword>
<evidence type="ECO:0000256" key="1">
    <source>
        <dbReference type="ARBA" id="ARBA00022729"/>
    </source>
</evidence>
<dbReference type="SUPFAM" id="SSF101756">
    <property type="entry name" value="Hypothetical protein YgiW"/>
    <property type="match status" value="1"/>
</dbReference>
<sequence>MKTTVLAIATTIILAPTFAMAGDHHSNSNNKHESAIAYTGPIETVSVASLLENTSMFSEQDTVVDGKIVRQLKSDTFIFSDGQSEIQIELDDDIRLAAPLTADTKIRIFGEYEGGKTPEIEVDHIQVL</sequence>
<proteinExistence type="predicted"/>
<evidence type="ECO:0000313" key="3">
    <source>
        <dbReference type="EMBL" id="PMM40025.1"/>
    </source>
</evidence>
<feature type="signal peptide" evidence="2">
    <location>
        <begin position="1"/>
        <end position="21"/>
    </location>
</feature>
<comment type="caution">
    <text evidence="3">The sequence shown here is derived from an EMBL/GenBank/DDBJ whole genome shotgun (WGS) entry which is preliminary data.</text>
</comment>
<dbReference type="PANTHER" id="PTHR36571">
    <property type="entry name" value="PROTEIN YGIW"/>
    <property type="match status" value="1"/>
</dbReference>
<gene>
    <name evidence="3" type="ORF">BCT54_13160</name>
</gene>
<accession>A0A2N7JIR3</accession>
<dbReference type="NCBIfam" id="NF033674">
    <property type="entry name" value="stress_OB_fold"/>
    <property type="match status" value="1"/>
</dbReference>
<dbReference type="EMBL" id="MCZF01000307">
    <property type="protein sequence ID" value="PMM40025.1"/>
    <property type="molecule type" value="Genomic_DNA"/>
</dbReference>
<dbReference type="Gene3D" id="2.40.50.200">
    <property type="entry name" value="Bacterial OB-fold"/>
    <property type="match status" value="1"/>
</dbReference>
<reference evidence="4" key="1">
    <citation type="submission" date="2016-07" db="EMBL/GenBank/DDBJ databases">
        <title>Nontailed viruses are major unrecognized killers of bacteria in the ocean.</title>
        <authorList>
            <person name="Kauffman K."/>
            <person name="Hussain F."/>
            <person name="Yang J."/>
            <person name="Arevalo P."/>
            <person name="Brown J."/>
            <person name="Cutler M."/>
            <person name="Kelly L."/>
            <person name="Polz M.F."/>
        </authorList>
    </citation>
    <scope>NUCLEOTIDE SEQUENCE [LARGE SCALE GENOMIC DNA]</scope>
    <source>
        <strain evidence="4">10N.261.48.B5</strain>
    </source>
</reference>
<dbReference type="InterPro" id="IPR036700">
    <property type="entry name" value="BOBF_sf"/>
</dbReference>
<organism evidence="3 4">
    <name type="scientific">Vibrio splendidus</name>
    <dbReference type="NCBI Taxonomy" id="29497"/>
    <lineage>
        <taxon>Bacteria</taxon>
        <taxon>Pseudomonadati</taxon>
        <taxon>Pseudomonadota</taxon>
        <taxon>Gammaproteobacteria</taxon>
        <taxon>Vibrionales</taxon>
        <taxon>Vibrionaceae</taxon>
        <taxon>Vibrio</taxon>
    </lineage>
</organism>
<dbReference type="RefSeq" id="WP_102554209.1">
    <property type="nucleotide sequence ID" value="NZ_MCZF01000307.1"/>
</dbReference>
<protein>
    <submittedName>
        <fullName evidence="3">Uncharacterized protein</fullName>
    </submittedName>
</protein>
<dbReference type="Proteomes" id="UP000235533">
    <property type="component" value="Unassembled WGS sequence"/>
</dbReference>